<dbReference type="AlphaFoldDB" id="A0A4R2RES1"/>
<dbReference type="RefSeq" id="WP_132951129.1">
    <property type="nucleotide sequence ID" value="NZ_SLXU01000005.1"/>
</dbReference>
<keyword evidence="10" id="KW-1185">Reference proteome</keyword>
<protein>
    <recommendedName>
        <fullName evidence="4">Flagellar hook-associated protein 1</fullName>
    </recommendedName>
</protein>
<name>A0A4R2RES1_9RHOB</name>
<dbReference type="Pfam" id="PF06429">
    <property type="entry name" value="Flg_bbr_C"/>
    <property type="match status" value="1"/>
</dbReference>
<dbReference type="OrthoDB" id="7181295at2"/>
<dbReference type="GO" id="GO:0005198">
    <property type="term" value="F:structural molecule activity"/>
    <property type="evidence" value="ECO:0007669"/>
    <property type="project" value="InterPro"/>
</dbReference>
<evidence type="ECO:0000256" key="4">
    <source>
        <dbReference type="ARBA" id="ARBA00016244"/>
    </source>
</evidence>
<dbReference type="EMBL" id="SLXU01000005">
    <property type="protein sequence ID" value="TCP61343.1"/>
    <property type="molecule type" value="Genomic_DNA"/>
</dbReference>
<dbReference type="InterPro" id="IPR002371">
    <property type="entry name" value="FlgK"/>
</dbReference>
<evidence type="ECO:0000256" key="2">
    <source>
        <dbReference type="ARBA" id="ARBA00004613"/>
    </source>
</evidence>
<reference evidence="9 10" key="1">
    <citation type="submission" date="2019-03" db="EMBL/GenBank/DDBJ databases">
        <title>Genomic Encyclopedia of Type Strains, Phase IV (KMG-IV): sequencing the most valuable type-strain genomes for metagenomic binning, comparative biology and taxonomic classification.</title>
        <authorList>
            <person name="Goeker M."/>
        </authorList>
    </citation>
    <scope>NUCLEOTIDE SEQUENCE [LARGE SCALE GENOMIC DNA]</scope>
    <source>
        <strain evidence="9 10">DSM 24766</strain>
    </source>
</reference>
<feature type="domain" description="Flagellar basal-body/hook protein C-terminal" evidence="7">
    <location>
        <begin position="1143"/>
        <end position="1184"/>
    </location>
</feature>
<dbReference type="InterPro" id="IPR019776">
    <property type="entry name" value="Flagellar_basal_body_rod_CS"/>
</dbReference>
<keyword evidence="9" id="KW-0282">Flagellum</keyword>
<dbReference type="Pfam" id="PF22638">
    <property type="entry name" value="FlgK_D1"/>
    <property type="match status" value="1"/>
</dbReference>
<dbReference type="InterPro" id="IPR010930">
    <property type="entry name" value="Flg_bb/hook_C_dom"/>
</dbReference>
<evidence type="ECO:0000256" key="5">
    <source>
        <dbReference type="ARBA" id="ARBA00022525"/>
    </source>
</evidence>
<evidence type="ECO:0000313" key="10">
    <source>
        <dbReference type="Proteomes" id="UP000295050"/>
    </source>
</evidence>
<evidence type="ECO:0000259" key="8">
    <source>
        <dbReference type="Pfam" id="PF22638"/>
    </source>
</evidence>
<comment type="similarity">
    <text evidence="3">Belongs to the flagella basal body rod proteins family.</text>
</comment>
<comment type="caution">
    <text evidence="9">The sequence shown here is derived from an EMBL/GenBank/DDBJ whole genome shotgun (WGS) entry which is preliminary data.</text>
</comment>
<dbReference type="GO" id="GO:0005576">
    <property type="term" value="C:extracellular region"/>
    <property type="evidence" value="ECO:0007669"/>
    <property type="project" value="UniProtKB-SubCell"/>
</dbReference>
<evidence type="ECO:0000256" key="6">
    <source>
        <dbReference type="ARBA" id="ARBA00023143"/>
    </source>
</evidence>
<keyword evidence="9" id="KW-0969">Cilium</keyword>
<feature type="domain" description="Flagellar hook-associated protein FlgK helical" evidence="8">
    <location>
        <begin position="96"/>
        <end position="323"/>
    </location>
</feature>
<dbReference type="PROSITE" id="PS00588">
    <property type="entry name" value="FLAGELLA_BB_ROD"/>
    <property type="match status" value="1"/>
</dbReference>
<dbReference type="InterPro" id="IPR053927">
    <property type="entry name" value="FlgK_helical"/>
</dbReference>
<dbReference type="Proteomes" id="UP000295050">
    <property type="component" value="Unassembled WGS sequence"/>
</dbReference>
<dbReference type="PANTHER" id="PTHR30033">
    <property type="entry name" value="FLAGELLAR HOOK-ASSOCIATED PROTEIN 1"/>
    <property type="match status" value="1"/>
</dbReference>
<sequence length="1186" mass="118461">MTTIANIALNGLQSYRAALGVTGENIANVETDGYVRRQALPQEAGAARGSLTSVAQSGTGVQSVDIRRALDALAAAQVRSADSDVAASETMLGALSGLEGRLTDGMGGLTEMLDHFMDSFSDAAAAPDASALRAAIRTAGEGMAGAIADIARDIVAMSEGLADQAVQAVGIANDLLQGLAEVQVRIQEAGSGPALNPLLDQRDLLVNELARTFGITVLPEADNLVRITLGSSPGGPLLLDRGTPSAVTVDDAGRLSVRAVTPGAPSYTRWPETGLSGGLATAIGAIDGVLSEIDAWARNLAADMNAVHAGGRTTSGEPGGPLFSLDGWSVRAAVNNAGSAFATVEGADAALAPAGELSFVYASGQWQARDAEGTLLASGTDRIDLPGLGVQFTGTASEGDRLFLTPTHGSAVNMRWLVEDNDDLAAGGAYSVAPAATNAGGATITAQPSVTTDAGLVELDGLFGTTAETLSAVEFLSDGSVALLPANAQSATLLTLATQSAIRISPPGGVSGAGSLTFTLDGVARTIDLSGASPELADAADLAARLNAATFTAAGHGLAELGLQAGAENGALILTAATGMLSAAALDDTPGTPESSIAPASGLMVFTRDGQQLAGPPLDAASAAALLTESNGFFPDARYADAALASASYRGMTIAEASVQGLYSGRLDIGGATLAWSGSPAPIAAAAQEIEVFRDGQSLGTLSLPGGSSAASAASGISEAFGIATEAETRAYVSASADGTVGFQLTGDNLAPLAVSAAVTAGQLFGLADKVNALSGQTGIRAEATADGLGMVLVHEGGESIGISGLTGGPLDVTRQDAAGQALDAEAITLGADYDSARIMGTVTLRSAGDFEASLDGVASDIAIDPFAGSLVSRSLDAAGSLLRFDFAYEPGIDSGDGASSAGAARYGVTIDPGGLNLTATVDSLVDDLNSAEDVARALASALEPGVPADMTIAVEGATLVIRTANGTLPEVSVSATSLASQRVTLENLPPEDLLVVMTGEGALRLAGAIAPATAYPPNALELRVLDGAAGRVGLFDSQAGIQIGERFLDADGRIAFGGFDFVISGNPATGDSFVLNSGAAGPGDGRTFGALGDLATSSPESGQGGFGALYTEILTGIGAKVAAEQTRATSLTAVKERAERAMAEASAVDLDTEAARLMSYQQAYQANAQVLKIAGELFDTLLQSI</sequence>
<comment type="subcellular location">
    <subcellularLocation>
        <location evidence="1">Bacterial flagellum</location>
    </subcellularLocation>
    <subcellularLocation>
        <location evidence="2">Secreted</location>
    </subcellularLocation>
</comment>
<evidence type="ECO:0000256" key="1">
    <source>
        <dbReference type="ARBA" id="ARBA00004365"/>
    </source>
</evidence>
<keyword evidence="5" id="KW-0964">Secreted</keyword>
<keyword evidence="9" id="KW-0966">Cell projection</keyword>
<dbReference type="GO" id="GO:0044780">
    <property type="term" value="P:bacterial-type flagellum assembly"/>
    <property type="evidence" value="ECO:0007669"/>
    <property type="project" value="InterPro"/>
</dbReference>
<dbReference type="GO" id="GO:0009424">
    <property type="term" value="C:bacterial-type flagellum hook"/>
    <property type="evidence" value="ECO:0007669"/>
    <property type="project" value="InterPro"/>
</dbReference>
<accession>A0A4R2RES1</accession>
<dbReference type="SUPFAM" id="SSF64518">
    <property type="entry name" value="Phase 1 flagellin"/>
    <property type="match status" value="2"/>
</dbReference>
<gene>
    <name evidence="9" type="ORF">EV663_10561</name>
</gene>
<evidence type="ECO:0000256" key="3">
    <source>
        <dbReference type="ARBA" id="ARBA00009677"/>
    </source>
</evidence>
<evidence type="ECO:0000259" key="7">
    <source>
        <dbReference type="Pfam" id="PF06429"/>
    </source>
</evidence>
<evidence type="ECO:0000313" key="9">
    <source>
        <dbReference type="EMBL" id="TCP61343.1"/>
    </source>
</evidence>
<dbReference type="PANTHER" id="PTHR30033:SF2">
    <property type="entry name" value="FLAGELLAR HOOK PROTEIN"/>
    <property type="match status" value="1"/>
</dbReference>
<organism evidence="9 10">
    <name type="scientific">Rhodovulum bhavnagarense</name>
    <dbReference type="NCBI Taxonomy" id="992286"/>
    <lineage>
        <taxon>Bacteria</taxon>
        <taxon>Pseudomonadati</taxon>
        <taxon>Pseudomonadota</taxon>
        <taxon>Alphaproteobacteria</taxon>
        <taxon>Rhodobacterales</taxon>
        <taxon>Paracoccaceae</taxon>
        <taxon>Rhodovulum</taxon>
    </lineage>
</organism>
<keyword evidence="6" id="KW-0975">Bacterial flagellum</keyword>
<proteinExistence type="inferred from homology"/>